<evidence type="ECO:0000313" key="3">
    <source>
        <dbReference type="Proteomes" id="UP000637632"/>
    </source>
</evidence>
<gene>
    <name evidence="2" type="ORF">H8K26_12315</name>
</gene>
<sequence>MNYSKESRDLDFAYKVKRALNESAENIPSPALERLAQARKLALARKKQEAPVSVLAIKNVFAGVNGFASQGMGSWFGKVSLLLPMLALVAGLFGIYEYEQQQNISELADIDAAVLVDELPPAAYVDTGFTAYLNKAEE</sequence>
<keyword evidence="1" id="KW-1133">Transmembrane helix</keyword>
<comment type="caution">
    <text evidence="2">The sequence shown here is derived from an EMBL/GenBank/DDBJ whole genome shotgun (WGS) entry which is preliminary data.</text>
</comment>
<keyword evidence="1" id="KW-0472">Membrane</keyword>
<accession>A0ABR6XH42</accession>
<dbReference type="RefSeq" id="WP_186897927.1">
    <property type="nucleotide sequence ID" value="NZ_JACOFT010000004.1"/>
</dbReference>
<reference evidence="2 3" key="1">
    <citation type="submission" date="2020-08" db="EMBL/GenBank/DDBJ databases">
        <title>Novel species isolated from subtropical streams in China.</title>
        <authorList>
            <person name="Lu H."/>
        </authorList>
    </citation>
    <scope>NUCLEOTIDE SEQUENCE [LARGE SCALE GENOMIC DNA]</scope>
    <source>
        <strain evidence="2 3">CCTCC AB 2015119</strain>
    </source>
</reference>
<dbReference type="EMBL" id="JACOFT010000004">
    <property type="protein sequence ID" value="MBC3812227.1"/>
    <property type="molecule type" value="Genomic_DNA"/>
</dbReference>
<keyword evidence="1" id="KW-0812">Transmembrane</keyword>
<evidence type="ECO:0000256" key="1">
    <source>
        <dbReference type="SAM" id="Phobius"/>
    </source>
</evidence>
<dbReference type="Proteomes" id="UP000637632">
    <property type="component" value="Unassembled WGS sequence"/>
</dbReference>
<keyword evidence="3" id="KW-1185">Reference proteome</keyword>
<dbReference type="InterPro" id="IPR022064">
    <property type="entry name" value="DUF3619"/>
</dbReference>
<proteinExistence type="predicted"/>
<evidence type="ECO:0000313" key="2">
    <source>
        <dbReference type="EMBL" id="MBC3812227.1"/>
    </source>
</evidence>
<organism evidence="2 3">
    <name type="scientific">Undibacterium aquatile</name>
    <dbReference type="NCBI Taxonomy" id="1537398"/>
    <lineage>
        <taxon>Bacteria</taxon>
        <taxon>Pseudomonadati</taxon>
        <taxon>Pseudomonadota</taxon>
        <taxon>Betaproteobacteria</taxon>
        <taxon>Burkholderiales</taxon>
        <taxon>Oxalobacteraceae</taxon>
        <taxon>Undibacterium</taxon>
    </lineage>
</organism>
<name>A0ABR6XH42_9BURK</name>
<feature type="transmembrane region" description="Helical" evidence="1">
    <location>
        <begin position="75"/>
        <end position="96"/>
    </location>
</feature>
<protein>
    <submittedName>
        <fullName evidence="2">DUF3619 family protein</fullName>
    </submittedName>
</protein>
<dbReference type="Pfam" id="PF12279">
    <property type="entry name" value="DUF3619"/>
    <property type="match status" value="1"/>
</dbReference>